<evidence type="ECO:0000313" key="2">
    <source>
        <dbReference type="Proteomes" id="UP000289323"/>
    </source>
</evidence>
<sequence length="39" mass="4507">MDTDNDDNSNTDLEFEDCLDIGKIDLDNEKDHFEIDSSK</sequence>
<dbReference type="Proteomes" id="UP000289323">
    <property type="component" value="Unassembled WGS sequence"/>
</dbReference>
<protein>
    <submittedName>
        <fullName evidence="1">24e8c8e5-9950-4856-b9eb-8dcfd0a2402c</fullName>
    </submittedName>
</protein>
<proteinExistence type="predicted"/>
<dbReference type="EMBL" id="OUUZ01000011">
    <property type="protein sequence ID" value="SPQ23944.1"/>
    <property type="molecule type" value="Genomic_DNA"/>
</dbReference>
<organism evidence="1 2">
    <name type="scientific">Thermothielavioides terrestris</name>
    <dbReference type="NCBI Taxonomy" id="2587410"/>
    <lineage>
        <taxon>Eukaryota</taxon>
        <taxon>Fungi</taxon>
        <taxon>Dikarya</taxon>
        <taxon>Ascomycota</taxon>
        <taxon>Pezizomycotina</taxon>
        <taxon>Sordariomycetes</taxon>
        <taxon>Sordariomycetidae</taxon>
        <taxon>Sordariales</taxon>
        <taxon>Chaetomiaceae</taxon>
        <taxon>Thermothielavioides</taxon>
    </lineage>
</organism>
<gene>
    <name evidence="1" type="ORF">TT172_LOCUS6363</name>
</gene>
<evidence type="ECO:0000313" key="1">
    <source>
        <dbReference type="EMBL" id="SPQ23944.1"/>
    </source>
</evidence>
<dbReference type="AlphaFoldDB" id="A0A3S4C8B6"/>
<name>A0A3S4C8B6_9PEZI</name>
<reference evidence="1 2" key="1">
    <citation type="submission" date="2018-04" db="EMBL/GenBank/DDBJ databases">
        <authorList>
            <person name="Huttner S."/>
            <person name="Dainat J."/>
        </authorList>
    </citation>
    <scope>NUCLEOTIDE SEQUENCE [LARGE SCALE GENOMIC DNA]</scope>
</reference>
<accession>A0A3S4C8B6</accession>